<proteinExistence type="predicted"/>
<gene>
    <name evidence="2" type="ORF">LbFV_ORF43</name>
</gene>
<reference evidence="2 3" key="1">
    <citation type="journal article" date="2016" name="Genome Biol. Evol.">
        <title>Genome Sequencing of the Behavior Manipulating Virus LbFV Reveals a Possible New Virus Family.</title>
        <authorList>
            <person name="Lepetit D."/>
            <person name="Gillet B."/>
            <person name="Hughes S."/>
            <person name="Kraaijeveld K."/>
            <person name="Varaldi J."/>
        </authorList>
    </citation>
    <scope>NUCLEOTIDE SEQUENCE [LARGE SCALE GENOMIC DNA]</scope>
    <source>
        <strain evidence="2">Valence Gotheron</strain>
    </source>
</reference>
<dbReference type="GeneID" id="31050520"/>
<name>A0A1S5YD31_9VIRU</name>
<keyword evidence="1" id="KW-1133">Transmembrane helix</keyword>
<keyword evidence="1" id="KW-0472">Membrane</keyword>
<evidence type="ECO:0000256" key="1">
    <source>
        <dbReference type="SAM" id="Phobius"/>
    </source>
</evidence>
<accession>A0A1S5YD31</accession>
<dbReference type="RefSeq" id="YP_009345647.1">
    <property type="nucleotide sequence ID" value="NC_033778.1"/>
</dbReference>
<dbReference type="Proteomes" id="UP000203066">
    <property type="component" value="Segment"/>
</dbReference>
<keyword evidence="1" id="KW-0812">Transmembrane</keyword>
<dbReference type="KEGG" id="vg:31050520"/>
<organism evidence="2 3">
    <name type="scientific">Leptopilina boulardi filamentous virus</name>
    <dbReference type="NCBI Taxonomy" id="552509"/>
    <lineage>
        <taxon>Viruses</taxon>
        <taxon>Viruses incertae sedis</taxon>
        <taxon>Naldaviricetes</taxon>
        <taxon>Lefavirales</taxon>
        <taxon>Filamentoviridae</taxon>
        <taxon>Alphafilamentovirus</taxon>
        <taxon>Alphafilamentovirus leboulardi</taxon>
    </lineage>
</organism>
<protein>
    <submittedName>
        <fullName evidence="2">Uncharacterized protein</fullName>
    </submittedName>
</protein>
<evidence type="ECO:0000313" key="3">
    <source>
        <dbReference type="Proteomes" id="UP000203066"/>
    </source>
</evidence>
<dbReference type="EMBL" id="KY009685">
    <property type="protein sequence ID" value="AQQ79963.1"/>
    <property type="molecule type" value="Genomic_DNA"/>
</dbReference>
<sequence length="336" mass="39413">MGFIETLFRSSKIIFKSSKEVDLFKKTLLKTIKNDDIYKAIENLKINKKFNKLFINNYHIETILKDIFNGNIISFFHKINVKNITLELYEYIQMQTKNSIHFHVEKISSLSTSLKSALPELKNFKKFNNKSWLLLKNNKKFNKIIEYISKNKLKIIGFTSATTIGALTIHDFLKEYQETISGCIKYEVKNDKIESCKMIPYSCWEKKVSIKMKACNTSLLTLPPNLLNDCNEKSKEPCFNCNDAILNNTNNPNIYFRCKQYDLLETLADFTHDHASSILSEINQVTTTVWDNFKLIFSFGKYIIIFIFLVIIIKIIMWAKKIIYKPKINYNYKKIS</sequence>
<evidence type="ECO:0000313" key="2">
    <source>
        <dbReference type="EMBL" id="AQQ79963.1"/>
    </source>
</evidence>
<keyword evidence="3" id="KW-1185">Reference proteome</keyword>
<feature type="transmembrane region" description="Helical" evidence="1">
    <location>
        <begin position="299"/>
        <end position="319"/>
    </location>
</feature>